<dbReference type="AlphaFoldDB" id="A0A5C4NHR6"/>
<keyword evidence="3" id="KW-1185">Reference proteome</keyword>
<keyword evidence="1" id="KW-0812">Transmembrane</keyword>
<feature type="transmembrane region" description="Helical" evidence="1">
    <location>
        <begin position="36"/>
        <end position="53"/>
    </location>
</feature>
<evidence type="ECO:0000313" key="3">
    <source>
        <dbReference type="Proteomes" id="UP000305709"/>
    </source>
</evidence>
<dbReference type="Proteomes" id="UP000305709">
    <property type="component" value="Unassembled WGS sequence"/>
</dbReference>
<dbReference type="EMBL" id="VDFV01000002">
    <property type="protein sequence ID" value="TNC74153.1"/>
    <property type="molecule type" value="Genomic_DNA"/>
</dbReference>
<dbReference type="RefSeq" id="WP_139080115.1">
    <property type="nucleotide sequence ID" value="NZ_VDFV01000002.1"/>
</dbReference>
<evidence type="ECO:0000313" key="2">
    <source>
        <dbReference type="EMBL" id="TNC74153.1"/>
    </source>
</evidence>
<evidence type="ECO:0000256" key="1">
    <source>
        <dbReference type="SAM" id="Phobius"/>
    </source>
</evidence>
<proteinExistence type="predicted"/>
<feature type="transmembrane region" description="Helical" evidence="1">
    <location>
        <begin position="59"/>
        <end position="79"/>
    </location>
</feature>
<accession>A0A5C4NHR6</accession>
<keyword evidence="1" id="KW-0472">Membrane</keyword>
<gene>
    <name evidence="2" type="ORF">FHG71_02875</name>
</gene>
<reference evidence="2 3" key="1">
    <citation type="submission" date="2019-06" db="EMBL/GenBank/DDBJ databases">
        <authorList>
            <person name="Jiang L."/>
        </authorList>
    </citation>
    <scope>NUCLEOTIDE SEQUENCE [LARGE SCALE GENOMIC DNA]</scope>
    <source>
        <strain evidence="2 3">YIM 48858</strain>
    </source>
</reference>
<sequence>MIWKRSTRDWRLPAEDDTSPRADLLRAIRMVEKEQTGVTWSGLGCAGLAIWRYEESLGTTGALLVMMGVIALISIHNQVSALRIDGFKRELRSLPPKWPS</sequence>
<comment type="caution">
    <text evidence="2">The sequence shown here is derived from an EMBL/GenBank/DDBJ whole genome shotgun (WGS) entry which is preliminary data.</text>
</comment>
<protein>
    <submittedName>
        <fullName evidence="2">Uncharacterized protein</fullName>
    </submittedName>
</protein>
<organism evidence="2 3">
    <name type="scientific">Rubellimicrobium roseum</name>
    <dbReference type="NCBI Taxonomy" id="687525"/>
    <lineage>
        <taxon>Bacteria</taxon>
        <taxon>Pseudomonadati</taxon>
        <taxon>Pseudomonadota</taxon>
        <taxon>Alphaproteobacteria</taxon>
        <taxon>Rhodobacterales</taxon>
        <taxon>Roseobacteraceae</taxon>
        <taxon>Rubellimicrobium</taxon>
    </lineage>
</organism>
<name>A0A5C4NHR6_9RHOB</name>
<keyword evidence="1" id="KW-1133">Transmembrane helix</keyword>